<name>A0ABX1BTC7_9ACTN</name>
<feature type="compositionally biased region" description="Basic and acidic residues" evidence="3">
    <location>
        <begin position="277"/>
        <end position="292"/>
    </location>
</feature>
<proteinExistence type="predicted"/>
<dbReference type="Pfam" id="PF13649">
    <property type="entry name" value="Methyltransf_25"/>
    <property type="match status" value="1"/>
</dbReference>
<dbReference type="PANTHER" id="PTHR43861">
    <property type="entry name" value="TRANS-ACONITATE 2-METHYLTRANSFERASE-RELATED"/>
    <property type="match status" value="1"/>
</dbReference>
<reference evidence="5 6" key="1">
    <citation type="submission" date="2020-03" db="EMBL/GenBank/DDBJ databases">
        <title>WGS of actinomycetes isolated from Thailand.</title>
        <authorList>
            <person name="Thawai C."/>
        </authorList>
    </citation>
    <scope>NUCLEOTIDE SEQUENCE [LARGE SCALE GENOMIC DNA]</scope>
    <source>
        <strain evidence="5 6">PLAI 1-29</strain>
    </source>
</reference>
<keyword evidence="6" id="KW-1185">Reference proteome</keyword>
<keyword evidence="2" id="KW-0808">Transferase</keyword>
<keyword evidence="1 5" id="KW-0489">Methyltransferase</keyword>
<gene>
    <name evidence="5" type="ORF">HCK00_00220</name>
</gene>
<evidence type="ECO:0000256" key="2">
    <source>
        <dbReference type="ARBA" id="ARBA00022679"/>
    </source>
</evidence>
<evidence type="ECO:0000259" key="4">
    <source>
        <dbReference type="Pfam" id="PF13649"/>
    </source>
</evidence>
<feature type="domain" description="Methyltransferase" evidence="4">
    <location>
        <begin position="55"/>
        <end position="148"/>
    </location>
</feature>
<evidence type="ECO:0000313" key="5">
    <source>
        <dbReference type="EMBL" id="NJP99031.1"/>
    </source>
</evidence>
<accession>A0ABX1BTC7</accession>
<sequence length="292" mass="31450">MGPVTTSTPDLWHHYGRTRATLDRTVPSTFRWSWSQNTGPGPEILGDLTGRRVGDLGAGAARHAAHLTVHHQPARVTAIDASPAQHAMATDLYAHLAPRLRIVQADAVPHLRAKTGAYDVLYSVFGALDFTDPRTVLPAAAAALKPGGRLVFATLAHHLNGAPAQPDAVATDIPAKSPEGEPTTMHRWVLQEHVWVKLLDEAGFTTITVDVLPAATGGPRTADTQLVSGYHPLWSGVRHGAEIPDPPTQGRRAIQPESNPRKPVEPWTPTPTGGLPRRPEPWPLGDRKQSHT</sequence>
<dbReference type="InterPro" id="IPR029063">
    <property type="entry name" value="SAM-dependent_MTases_sf"/>
</dbReference>
<feature type="compositionally biased region" description="Low complexity" evidence="3">
    <location>
        <begin position="265"/>
        <end position="276"/>
    </location>
</feature>
<comment type="caution">
    <text evidence="5">The sequence shown here is derived from an EMBL/GenBank/DDBJ whole genome shotgun (WGS) entry which is preliminary data.</text>
</comment>
<dbReference type="GO" id="GO:0008168">
    <property type="term" value="F:methyltransferase activity"/>
    <property type="evidence" value="ECO:0007669"/>
    <property type="project" value="UniProtKB-KW"/>
</dbReference>
<protein>
    <submittedName>
        <fullName evidence="5">Class I SAM-dependent methyltransferase</fullName>
    </submittedName>
</protein>
<feature type="region of interest" description="Disordered" evidence="3">
    <location>
        <begin position="237"/>
        <end position="292"/>
    </location>
</feature>
<evidence type="ECO:0000256" key="3">
    <source>
        <dbReference type="SAM" id="MobiDB-lite"/>
    </source>
</evidence>
<dbReference type="GO" id="GO:0032259">
    <property type="term" value="P:methylation"/>
    <property type="evidence" value="ECO:0007669"/>
    <property type="project" value="UniProtKB-KW"/>
</dbReference>
<dbReference type="InterPro" id="IPR041698">
    <property type="entry name" value="Methyltransf_25"/>
</dbReference>
<dbReference type="Proteomes" id="UP000695264">
    <property type="component" value="Unassembled WGS sequence"/>
</dbReference>
<evidence type="ECO:0000313" key="6">
    <source>
        <dbReference type="Proteomes" id="UP000695264"/>
    </source>
</evidence>
<dbReference type="CDD" id="cd02440">
    <property type="entry name" value="AdoMet_MTases"/>
    <property type="match status" value="1"/>
</dbReference>
<dbReference type="PANTHER" id="PTHR43861:SF1">
    <property type="entry name" value="TRANS-ACONITATE 2-METHYLTRANSFERASE"/>
    <property type="match status" value="1"/>
</dbReference>
<dbReference type="SUPFAM" id="SSF53335">
    <property type="entry name" value="S-adenosyl-L-methionine-dependent methyltransferases"/>
    <property type="match status" value="1"/>
</dbReference>
<dbReference type="EMBL" id="JAATEN010000001">
    <property type="protein sequence ID" value="NJP99031.1"/>
    <property type="molecule type" value="Genomic_DNA"/>
</dbReference>
<evidence type="ECO:0000256" key="1">
    <source>
        <dbReference type="ARBA" id="ARBA00022603"/>
    </source>
</evidence>
<dbReference type="Gene3D" id="3.40.50.150">
    <property type="entry name" value="Vaccinia Virus protein VP39"/>
    <property type="match status" value="1"/>
</dbReference>
<organism evidence="5 6">
    <name type="scientific">Streptomyces zingiberis</name>
    <dbReference type="NCBI Taxonomy" id="2053010"/>
    <lineage>
        <taxon>Bacteria</taxon>
        <taxon>Bacillati</taxon>
        <taxon>Actinomycetota</taxon>
        <taxon>Actinomycetes</taxon>
        <taxon>Kitasatosporales</taxon>
        <taxon>Streptomycetaceae</taxon>
        <taxon>Streptomyces</taxon>
    </lineage>
</organism>